<dbReference type="NCBIfam" id="NF007161">
    <property type="entry name" value="PRK09599.1"/>
    <property type="match status" value="1"/>
</dbReference>
<reference evidence="6 7" key="1">
    <citation type="submission" date="2023-06" db="EMBL/GenBank/DDBJ databases">
        <title>Cellulomonas sp. MW4 Whole genome sequence.</title>
        <authorList>
            <person name="Park S."/>
        </authorList>
    </citation>
    <scope>NUCLEOTIDE SEQUENCE [LARGE SCALE GENOMIC DNA]</scope>
    <source>
        <strain evidence="6 7">MW4</strain>
    </source>
</reference>
<gene>
    <name evidence="6" type="primary">gnd</name>
    <name evidence="6" type="ORF">QRT04_08845</name>
</gene>
<dbReference type="InterPro" id="IPR006115">
    <property type="entry name" value="6PGDH_NADP-bd"/>
</dbReference>
<keyword evidence="2" id="KW-0560">Oxidoreductase</keyword>
<dbReference type="InterPro" id="IPR006114">
    <property type="entry name" value="6PGDH_C"/>
</dbReference>
<dbReference type="Pfam" id="PF00393">
    <property type="entry name" value="6PGD"/>
    <property type="match status" value="1"/>
</dbReference>
<evidence type="ECO:0000313" key="6">
    <source>
        <dbReference type="EMBL" id="MDM7855038.1"/>
    </source>
</evidence>
<evidence type="ECO:0000313" key="7">
    <source>
        <dbReference type="Proteomes" id="UP001529338"/>
    </source>
</evidence>
<dbReference type="Gene3D" id="1.10.1040.10">
    <property type="entry name" value="N-(1-d-carboxylethyl)-l-norvaline Dehydrogenase, domain 2"/>
    <property type="match status" value="1"/>
</dbReference>
<feature type="region of interest" description="Disordered" evidence="4">
    <location>
        <begin position="290"/>
        <end position="316"/>
    </location>
</feature>
<dbReference type="RefSeq" id="WP_289454848.1">
    <property type="nucleotide sequence ID" value="NZ_JAUCGQ010000001.1"/>
</dbReference>
<dbReference type="Proteomes" id="UP001529338">
    <property type="component" value="Unassembled WGS sequence"/>
</dbReference>
<dbReference type="Gene3D" id="3.40.50.720">
    <property type="entry name" value="NAD(P)-binding Rossmann-like Domain"/>
    <property type="match status" value="1"/>
</dbReference>
<feature type="compositionally biased region" description="Low complexity" evidence="4">
    <location>
        <begin position="293"/>
        <end position="316"/>
    </location>
</feature>
<comment type="caution">
    <text evidence="6">The sequence shown here is derived from an EMBL/GenBank/DDBJ whole genome shotgun (WGS) entry which is preliminary data.</text>
</comment>
<accession>A0ABT7SFR2</accession>
<dbReference type="InterPro" id="IPR013328">
    <property type="entry name" value="6PGD_dom2"/>
</dbReference>
<dbReference type="SMART" id="SM01350">
    <property type="entry name" value="6PGD"/>
    <property type="match status" value="1"/>
</dbReference>
<dbReference type="PRINTS" id="PR00076">
    <property type="entry name" value="6PGDHDRGNASE"/>
</dbReference>
<keyword evidence="7" id="KW-1185">Reference proteome</keyword>
<proteinExistence type="inferred from homology"/>
<evidence type="ECO:0000256" key="3">
    <source>
        <dbReference type="ARBA" id="ARBA00023064"/>
    </source>
</evidence>
<comment type="similarity">
    <text evidence="1">Belongs to the 6-phosphogluconate dehydrogenase family.</text>
</comment>
<evidence type="ECO:0000256" key="2">
    <source>
        <dbReference type="ARBA" id="ARBA00023002"/>
    </source>
</evidence>
<dbReference type="SUPFAM" id="SSF51735">
    <property type="entry name" value="NAD(P)-binding Rossmann-fold domains"/>
    <property type="match status" value="1"/>
</dbReference>
<dbReference type="PROSITE" id="PS00461">
    <property type="entry name" value="6PGD"/>
    <property type="match status" value="1"/>
</dbReference>
<dbReference type="InterPro" id="IPR036291">
    <property type="entry name" value="NAD(P)-bd_dom_sf"/>
</dbReference>
<organism evidence="6 7">
    <name type="scientific">Cellulomonas alba</name>
    <dbReference type="NCBI Taxonomy" id="3053467"/>
    <lineage>
        <taxon>Bacteria</taxon>
        <taxon>Bacillati</taxon>
        <taxon>Actinomycetota</taxon>
        <taxon>Actinomycetes</taxon>
        <taxon>Micrococcales</taxon>
        <taxon>Cellulomonadaceae</taxon>
        <taxon>Cellulomonas</taxon>
    </lineage>
</organism>
<dbReference type="Pfam" id="PF03446">
    <property type="entry name" value="NAD_binding_2"/>
    <property type="match status" value="1"/>
</dbReference>
<evidence type="ECO:0000256" key="1">
    <source>
        <dbReference type="ARBA" id="ARBA00008419"/>
    </source>
</evidence>
<dbReference type="NCBIfam" id="TIGR00872">
    <property type="entry name" value="gnd_rel"/>
    <property type="match status" value="1"/>
</dbReference>
<dbReference type="InterPro" id="IPR008927">
    <property type="entry name" value="6-PGluconate_DH-like_C_sf"/>
</dbReference>
<evidence type="ECO:0000259" key="5">
    <source>
        <dbReference type="SMART" id="SM01350"/>
    </source>
</evidence>
<protein>
    <submittedName>
        <fullName evidence="6">Decarboxylating 6-phosphogluconate dehydrogenase</fullName>
    </submittedName>
</protein>
<dbReference type="EMBL" id="JAUCGQ010000001">
    <property type="protein sequence ID" value="MDM7855038.1"/>
    <property type="molecule type" value="Genomic_DNA"/>
</dbReference>
<dbReference type="InterPro" id="IPR006183">
    <property type="entry name" value="Pgluconate_DH"/>
</dbReference>
<sequence length="316" mass="33220">MHVGLVGLGKMGANMRERMRGAGIEVTGFDRNPDVTDVPSLEALVEALPAGERVVWVMVPSGEITDDVINQLADLLSEGDLVIDGGNSYYQDDLPHAERLGAKGVGFMDAGVSGGVWGLKNGYGLMVGGDVEHVQRAMPVFDALRPEGPREEGFVHAGTVGAGHFAKMVHNGIEYGLMQAYAEGYELLAAKDLVTDVHGTMKAWVRGTVVRSWLLELLVKALEQDPGLGAIDDWVEDSGEGRWTVDEAIDLAVPAPVISASLFARFASRQGESPAMKAVAALRQQFGGHAVKPAGTTGPAASSSTPARAAAVPPNA</sequence>
<evidence type="ECO:0000256" key="4">
    <source>
        <dbReference type="SAM" id="MobiDB-lite"/>
    </source>
</evidence>
<dbReference type="InterPro" id="IPR004849">
    <property type="entry name" value="6DGDH_YqeC"/>
</dbReference>
<feature type="domain" description="6-phosphogluconate dehydrogenase C-terminal" evidence="5">
    <location>
        <begin position="163"/>
        <end position="316"/>
    </location>
</feature>
<keyword evidence="3" id="KW-0311">Gluconate utilization</keyword>
<dbReference type="SUPFAM" id="SSF48179">
    <property type="entry name" value="6-phosphogluconate dehydrogenase C-terminal domain-like"/>
    <property type="match status" value="1"/>
</dbReference>
<dbReference type="PANTHER" id="PTHR11811">
    <property type="entry name" value="6-PHOSPHOGLUCONATE DEHYDROGENASE"/>
    <property type="match status" value="1"/>
</dbReference>
<dbReference type="InterPro" id="IPR006184">
    <property type="entry name" value="6PGdom_BS"/>
</dbReference>
<name>A0ABT7SFR2_9CELL</name>